<protein>
    <recommendedName>
        <fullName evidence="2">Macro domain-containing protein</fullName>
    </recommendedName>
</protein>
<dbReference type="InterPro" id="IPR043472">
    <property type="entry name" value="Macro_dom-like"/>
</dbReference>
<feature type="domain" description="Macro" evidence="2">
    <location>
        <begin position="157"/>
        <end position="268"/>
    </location>
</feature>
<dbReference type="Proteomes" id="UP001217089">
    <property type="component" value="Unassembled WGS sequence"/>
</dbReference>
<proteinExistence type="predicted"/>
<evidence type="ECO:0000259" key="2">
    <source>
        <dbReference type="PROSITE" id="PS51154"/>
    </source>
</evidence>
<dbReference type="Pfam" id="PF01661">
    <property type="entry name" value="Macro"/>
    <property type="match status" value="1"/>
</dbReference>
<reference evidence="3 4" key="1">
    <citation type="submission" date="2022-12" db="EMBL/GenBank/DDBJ databases">
        <title>Chromosome-level genome of Tegillarca granosa.</title>
        <authorList>
            <person name="Kim J."/>
        </authorList>
    </citation>
    <scope>NUCLEOTIDE SEQUENCE [LARGE SCALE GENOMIC DNA]</scope>
    <source>
        <strain evidence="3">Teg-2019</strain>
        <tissue evidence="3">Adductor muscle</tissue>
    </source>
</reference>
<dbReference type="EMBL" id="JARBDR010000923">
    <property type="protein sequence ID" value="KAJ8298297.1"/>
    <property type="molecule type" value="Genomic_DNA"/>
</dbReference>
<dbReference type="SUPFAM" id="SSF52949">
    <property type="entry name" value="Macro domain-like"/>
    <property type="match status" value="1"/>
</dbReference>
<evidence type="ECO:0000313" key="3">
    <source>
        <dbReference type="EMBL" id="KAJ8298297.1"/>
    </source>
</evidence>
<evidence type="ECO:0000313" key="4">
    <source>
        <dbReference type="Proteomes" id="UP001217089"/>
    </source>
</evidence>
<keyword evidence="1" id="KW-1133">Transmembrane helix</keyword>
<name>A0ABQ9DZ66_TEGGR</name>
<dbReference type="PROSITE" id="PS51154">
    <property type="entry name" value="MACRO"/>
    <property type="match status" value="1"/>
</dbReference>
<organism evidence="3 4">
    <name type="scientific">Tegillarca granosa</name>
    <name type="common">Malaysian cockle</name>
    <name type="synonym">Anadara granosa</name>
    <dbReference type="NCBI Taxonomy" id="220873"/>
    <lineage>
        <taxon>Eukaryota</taxon>
        <taxon>Metazoa</taxon>
        <taxon>Spiralia</taxon>
        <taxon>Lophotrochozoa</taxon>
        <taxon>Mollusca</taxon>
        <taxon>Bivalvia</taxon>
        <taxon>Autobranchia</taxon>
        <taxon>Pteriomorphia</taxon>
        <taxon>Arcoida</taxon>
        <taxon>Arcoidea</taxon>
        <taxon>Arcidae</taxon>
        <taxon>Tegillarca</taxon>
    </lineage>
</organism>
<keyword evidence="4" id="KW-1185">Reference proteome</keyword>
<sequence>MFYLNINKTTLVLEATSFGLLVLLPVLIGLVFLWIRLVLNRHHDSKIIPVVILTVLILVYIFTGLLISYGCGLVRIEYPDSVGYSYIFTVAAGLITCLEPLMVCLFFYLKKVREIIDCFREMKVQSMTSGCQLITSKGRSMKKCLFDFPSAMKNWINRSPYTSVVCNINVKVIVGSMVVQKVDVVVNSTSSDLKLNSKPGLSKSLLEKAGQSLQDECDEKYPNGIKVGEIAITKGHRLNCQKVFHGTFPCWYSKPTENVLPENFITFK</sequence>
<feature type="transmembrane region" description="Helical" evidence="1">
    <location>
        <begin position="47"/>
        <end position="67"/>
    </location>
</feature>
<gene>
    <name evidence="3" type="ORF">KUTeg_024828</name>
</gene>
<keyword evidence="1" id="KW-0472">Membrane</keyword>
<evidence type="ECO:0000256" key="1">
    <source>
        <dbReference type="SAM" id="Phobius"/>
    </source>
</evidence>
<dbReference type="Gene3D" id="3.40.220.10">
    <property type="entry name" value="Leucine Aminopeptidase, subunit E, domain 1"/>
    <property type="match status" value="1"/>
</dbReference>
<comment type="caution">
    <text evidence="3">The sequence shown here is derived from an EMBL/GenBank/DDBJ whole genome shotgun (WGS) entry which is preliminary data.</text>
</comment>
<feature type="transmembrane region" description="Helical" evidence="1">
    <location>
        <begin position="12"/>
        <end position="35"/>
    </location>
</feature>
<dbReference type="InterPro" id="IPR002589">
    <property type="entry name" value="Macro_dom"/>
</dbReference>
<feature type="transmembrane region" description="Helical" evidence="1">
    <location>
        <begin position="87"/>
        <end position="109"/>
    </location>
</feature>
<keyword evidence="1" id="KW-0812">Transmembrane</keyword>
<accession>A0ABQ9DZ66</accession>